<gene>
    <name evidence="4" type="ORF">GGX14DRAFT_701527</name>
</gene>
<keyword evidence="5" id="KW-1185">Reference proteome</keyword>
<dbReference type="Gene3D" id="1.10.510.10">
    <property type="entry name" value="Transferase(Phosphotransferase) domain 1"/>
    <property type="match status" value="1"/>
</dbReference>
<dbReference type="InterPro" id="IPR050167">
    <property type="entry name" value="Ser_Thr_protein_kinase"/>
</dbReference>
<dbReference type="GO" id="GO:0007165">
    <property type="term" value="P:signal transduction"/>
    <property type="evidence" value="ECO:0007669"/>
    <property type="project" value="TreeGrafter"/>
</dbReference>
<dbReference type="EMBL" id="JARJCW010000129">
    <property type="protein sequence ID" value="KAJ7191693.1"/>
    <property type="molecule type" value="Genomic_DNA"/>
</dbReference>
<feature type="compositionally biased region" description="Polar residues" evidence="1">
    <location>
        <begin position="236"/>
        <end position="253"/>
    </location>
</feature>
<dbReference type="AlphaFoldDB" id="A0AAD6UPB3"/>
<keyword evidence="4" id="KW-0808">Transferase</keyword>
<feature type="transmembrane region" description="Helical" evidence="2">
    <location>
        <begin position="103"/>
        <end position="124"/>
    </location>
</feature>
<protein>
    <submittedName>
        <fullName evidence="4">Kinase-like domain-containing protein</fullName>
    </submittedName>
</protein>
<sequence length="545" mass="61130">MYNLKQIMFQSLYQTAVILILHFLGFTILGFHTDMTSNRKYDLTVQTLVFSAFGFARLFNSVNCRRLDYYFMVITLIEIGTQILFVLIGGSTFSTTLISGREWGISLAFGVASIPLAALIRLILREPFKRLFKWLGLLGKTETLSTAPNLDTMEWNVITHDSLNFGGGRLRSPSFIQIKRRTARNRSQLPPGNGFDAHNGSEPRACTNALSDPIHDRPASFQERSSFPINKCQTASIRGSSHGGETSFKNSSFPDARGRSLQGAVLLEAQYPFAMGGNSHIYKGKLFRSNGQITQVAIKMILGDSGFEQSSDSLRRLQREAYIWQRFKHENLVPFFGISYDVAPWPVLVSPLYDFGHVGTFLKEHPTANRPEIVLGVASGVEYLHANDVVHGDLKVSNVLVDDRGVPRISDFGISKILNLRGFTTPRANVGTLPYMAPELFWIVNSDAHQEKFPSTTKSSDVYSFGLLALEILTSESPKRRPTRPFATMEMFAELRPKRTDYENAIWVSADTWAVLDKCWAFAPEVRPSISDVRQQLSSAFAWIL</sequence>
<dbReference type="PANTHER" id="PTHR23257:SF963">
    <property type="entry name" value="AT08303P"/>
    <property type="match status" value="1"/>
</dbReference>
<dbReference type="Gene3D" id="1.20.1110.10">
    <property type="entry name" value="Calcium-transporting ATPase, transmembrane domain"/>
    <property type="match status" value="1"/>
</dbReference>
<dbReference type="GO" id="GO:0005524">
    <property type="term" value="F:ATP binding"/>
    <property type="evidence" value="ECO:0007669"/>
    <property type="project" value="InterPro"/>
</dbReference>
<evidence type="ECO:0000256" key="2">
    <source>
        <dbReference type="SAM" id="Phobius"/>
    </source>
</evidence>
<evidence type="ECO:0000313" key="5">
    <source>
        <dbReference type="Proteomes" id="UP001219525"/>
    </source>
</evidence>
<keyword evidence="4" id="KW-0418">Kinase</keyword>
<dbReference type="CDD" id="cd14014">
    <property type="entry name" value="STKc_PknB_like"/>
    <property type="match status" value="1"/>
</dbReference>
<proteinExistence type="predicted"/>
<dbReference type="PROSITE" id="PS50011">
    <property type="entry name" value="PROTEIN_KINASE_DOM"/>
    <property type="match status" value="1"/>
</dbReference>
<dbReference type="SUPFAM" id="SSF81665">
    <property type="entry name" value="Calcium ATPase, transmembrane domain M"/>
    <property type="match status" value="1"/>
</dbReference>
<dbReference type="SMART" id="SM00220">
    <property type="entry name" value="S_TKc"/>
    <property type="match status" value="1"/>
</dbReference>
<dbReference type="InterPro" id="IPR000719">
    <property type="entry name" value="Prot_kinase_dom"/>
</dbReference>
<evidence type="ECO:0000313" key="4">
    <source>
        <dbReference type="EMBL" id="KAJ7191693.1"/>
    </source>
</evidence>
<dbReference type="Pfam" id="PF00689">
    <property type="entry name" value="Cation_ATPase_C"/>
    <property type="match status" value="1"/>
</dbReference>
<evidence type="ECO:0000256" key="1">
    <source>
        <dbReference type="SAM" id="MobiDB-lite"/>
    </source>
</evidence>
<dbReference type="SUPFAM" id="SSF56112">
    <property type="entry name" value="Protein kinase-like (PK-like)"/>
    <property type="match status" value="1"/>
</dbReference>
<evidence type="ECO:0000259" key="3">
    <source>
        <dbReference type="PROSITE" id="PS50011"/>
    </source>
</evidence>
<keyword evidence="2" id="KW-0812">Transmembrane</keyword>
<dbReference type="Pfam" id="PF07714">
    <property type="entry name" value="PK_Tyr_Ser-Thr"/>
    <property type="match status" value="1"/>
</dbReference>
<name>A0AAD6UPB3_9AGAR</name>
<dbReference type="PANTHER" id="PTHR23257">
    <property type="entry name" value="SERINE-THREONINE PROTEIN KINASE"/>
    <property type="match status" value="1"/>
</dbReference>
<dbReference type="InterPro" id="IPR001245">
    <property type="entry name" value="Ser-Thr/Tyr_kinase_cat_dom"/>
</dbReference>
<comment type="caution">
    <text evidence="4">The sequence shown here is derived from an EMBL/GenBank/DDBJ whole genome shotgun (WGS) entry which is preliminary data.</text>
</comment>
<keyword evidence="2" id="KW-1133">Transmembrane helix</keyword>
<dbReference type="InterPro" id="IPR006068">
    <property type="entry name" value="ATPase_P-typ_cation-transptr_C"/>
</dbReference>
<feature type="region of interest" description="Disordered" evidence="1">
    <location>
        <begin position="181"/>
        <end position="205"/>
    </location>
</feature>
<dbReference type="GO" id="GO:0004672">
    <property type="term" value="F:protein kinase activity"/>
    <property type="evidence" value="ECO:0007669"/>
    <property type="project" value="InterPro"/>
</dbReference>
<dbReference type="InterPro" id="IPR008271">
    <property type="entry name" value="Ser/Thr_kinase_AS"/>
</dbReference>
<dbReference type="Proteomes" id="UP001219525">
    <property type="component" value="Unassembled WGS sequence"/>
</dbReference>
<feature type="transmembrane region" description="Helical" evidence="2">
    <location>
        <begin position="12"/>
        <end position="31"/>
    </location>
</feature>
<feature type="domain" description="Protein kinase" evidence="3">
    <location>
        <begin position="267"/>
        <end position="544"/>
    </location>
</feature>
<feature type="region of interest" description="Disordered" evidence="1">
    <location>
        <begin position="236"/>
        <end position="255"/>
    </location>
</feature>
<dbReference type="PROSITE" id="PS00108">
    <property type="entry name" value="PROTEIN_KINASE_ST"/>
    <property type="match status" value="1"/>
</dbReference>
<dbReference type="InterPro" id="IPR011009">
    <property type="entry name" value="Kinase-like_dom_sf"/>
</dbReference>
<dbReference type="GO" id="GO:0005737">
    <property type="term" value="C:cytoplasm"/>
    <property type="evidence" value="ECO:0007669"/>
    <property type="project" value="TreeGrafter"/>
</dbReference>
<reference evidence="4" key="1">
    <citation type="submission" date="2023-03" db="EMBL/GenBank/DDBJ databases">
        <title>Massive genome expansion in bonnet fungi (Mycena s.s.) driven by repeated elements and novel gene families across ecological guilds.</title>
        <authorList>
            <consortium name="Lawrence Berkeley National Laboratory"/>
            <person name="Harder C.B."/>
            <person name="Miyauchi S."/>
            <person name="Viragh M."/>
            <person name="Kuo A."/>
            <person name="Thoen E."/>
            <person name="Andreopoulos B."/>
            <person name="Lu D."/>
            <person name="Skrede I."/>
            <person name="Drula E."/>
            <person name="Henrissat B."/>
            <person name="Morin E."/>
            <person name="Kohler A."/>
            <person name="Barry K."/>
            <person name="LaButti K."/>
            <person name="Morin E."/>
            <person name="Salamov A."/>
            <person name="Lipzen A."/>
            <person name="Mereny Z."/>
            <person name="Hegedus B."/>
            <person name="Baldrian P."/>
            <person name="Stursova M."/>
            <person name="Weitz H."/>
            <person name="Taylor A."/>
            <person name="Grigoriev I.V."/>
            <person name="Nagy L.G."/>
            <person name="Martin F."/>
            <person name="Kauserud H."/>
        </authorList>
    </citation>
    <scope>NUCLEOTIDE SEQUENCE</scope>
    <source>
        <strain evidence="4">9144</strain>
    </source>
</reference>
<feature type="transmembrane region" description="Helical" evidence="2">
    <location>
        <begin position="69"/>
        <end position="91"/>
    </location>
</feature>
<keyword evidence="2" id="KW-0472">Membrane</keyword>
<dbReference type="InterPro" id="IPR023298">
    <property type="entry name" value="ATPase_P-typ_TM_dom_sf"/>
</dbReference>
<accession>A0AAD6UPB3</accession>
<organism evidence="4 5">
    <name type="scientific">Mycena pura</name>
    <dbReference type="NCBI Taxonomy" id="153505"/>
    <lineage>
        <taxon>Eukaryota</taxon>
        <taxon>Fungi</taxon>
        <taxon>Dikarya</taxon>
        <taxon>Basidiomycota</taxon>
        <taxon>Agaricomycotina</taxon>
        <taxon>Agaricomycetes</taxon>
        <taxon>Agaricomycetidae</taxon>
        <taxon>Agaricales</taxon>
        <taxon>Marasmiineae</taxon>
        <taxon>Mycenaceae</taxon>
        <taxon>Mycena</taxon>
    </lineage>
</organism>